<dbReference type="Proteomes" id="UP001186974">
    <property type="component" value="Unassembled WGS sequence"/>
</dbReference>
<organism evidence="1 2">
    <name type="scientific">Coniosporium uncinatum</name>
    <dbReference type="NCBI Taxonomy" id="93489"/>
    <lineage>
        <taxon>Eukaryota</taxon>
        <taxon>Fungi</taxon>
        <taxon>Dikarya</taxon>
        <taxon>Ascomycota</taxon>
        <taxon>Pezizomycotina</taxon>
        <taxon>Dothideomycetes</taxon>
        <taxon>Dothideomycetes incertae sedis</taxon>
        <taxon>Coniosporium</taxon>
    </lineage>
</organism>
<proteinExistence type="predicted"/>
<accession>A0ACC3DNT7</accession>
<feature type="non-terminal residue" evidence="1">
    <location>
        <position position="1"/>
    </location>
</feature>
<evidence type="ECO:0000313" key="2">
    <source>
        <dbReference type="Proteomes" id="UP001186974"/>
    </source>
</evidence>
<comment type="caution">
    <text evidence="1">The sequence shown here is derived from an EMBL/GenBank/DDBJ whole genome shotgun (WGS) entry which is preliminary data.</text>
</comment>
<gene>
    <name evidence="1" type="primary">CYS9_2</name>
    <name evidence="1" type="ORF">LTS18_007643</name>
</gene>
<keyword evidence="2" id="KW-1185">Reference proteome</keyword>
<protein>
    <submittedName>
        <fullName evidence="1">Thioredoxin reductase</fullName>
    </submittedName>
</protein>
<dbReference type="EMBL" id="JAWDJW010001941">
    <property type="protein sequence ID" value="KAK3078383.1"/>
    <property type="molecule type" value="Genomic_DNA"/>
</dbReference>
<reference evidence="1" key="1">
    <citation type="submission" date="2024-09" db="EMBL/GenBank/DDBJ databases">
        <title>Black Yeasts Isolated from many extreme environments.</title>
        <authorList>
            <person name="Coleine C."/>
            <person name="Stajich J.E."/>
            <person name="Selbmann L."/>
        </authorList>
    </citation>
    <scope>NUCLEOTIDE SEQUENCE</scope>
    <source>
        <strain evidence="1">CCFEE 5737</strain>
    </source>
</reference>
<name>A0ACC3DNT7_9PEZI</name>
<evidence type="ECO:0000313" key="1">
    <source>
        <dbReference type="EMBL" id="KAK3078383.1"/>
    </source>
</evidence>
<sequence>THSRTTAKLFASAFFRRASTLRTTLSLPLAATASLHQQKPATASLPATSTSLSNAFSSASGRRSMHSKLVIIGSGPAGHTAAIYTARADLKPVMYEGFLALGIAAGGQLTTTDEVENFPGFEKIGGSQLMDNMRAQSEACGTEIISQTVAKVDLSSRPFKYWIHPMGDDEAIEDEDSPHTADSIIVATGAKARRLDLPGEDKYWGNGVSACAVCDGSLPMFRNQPLVVIGGGDSAVEEAIYLTKKASKVYVLVRKDRLRASKANARRLTTNEKVEIRYNTVVKKIVGEEKAKGLMTGLKVKNVESGEEDDLSARGLFYAVGHEPATTLFKDQLKMDEDGYIITEPGRCVTSVEGVFAAGDVQDKRYRQAITSAGSGCIAALEAEKWLAEQDSSVANELETENQAEKSQVNGIVPEYRSNPLL</sequence>